<comment type="pathway">
    <text evidence="1">Metabolic intermediate biosynthesis; chorismate biosynthesis; chorismate from D-erythrose 4-phosphate and phosphoenolpyruvate: step 6/7.</text>
</comment>
<dbReference type="NCBIfam" id="TIGR01356">
    <property type="entry name" value="aroA"/>
    <property type="match status" value="1"/>
</dbReference>
<keyword evidence="6" id="KW-0808">Transferase</keyword>
<dbReference type="AlphaFoldDB" id="A0A6J7QCW3"/>
<sequence>MPDPWRAPLATAPVRATVAVPGSKSATNRALVLAALANGTSRIERALLARDTLLMIDGLRTLGTEITVEGETVTVKPAPLRGPATIDCGLAGTVMRFLPAVAALADGDVTFDGDPRARERPMGPIVEALRQLDVRVDDGGHPALPFVVHGAGRVTGHEVSLDASASSQFVSALLLAGARYQHGVTVTHRGAAVPSMPHIVMTVEMLRERGVTVDVDSGDPAAARWRVHAGTIAARDVEVEPDLSNAAPFLAAAAATGGLVTVLGWPRTTTQAGDALRALLATMGCEVALVPEGLRVAGPAMLSGIDVDLHDVGELTPVIAALAALADSPSTLRGITHLRGHETDRLAALETELRAIGASVTQTTDGLVITPGPLRAAPWHAYDDHRMATAGAVIGLVVPGMTVDDIGTTTKTLPDFEGLWATMVTGGGR</sequence>
<dbReference type="EMBL" id="CAFBNF010000002">
    <property type="protein sequence ID" value="CAB4927605.1"/>
    <property type="molecule type" value="Genomic_DNA"/>
</dbReference>
<evidence type="ECO:0000256" key="1">
    <source>
        <dbReference type="ARBA" id="ARBA00004811"/>
    </source>
</evidence>
<proteinExistence type="inferred from homology"/>
<comment type="catalytic activity">
    <reaction evidence="8">
        <text>3-phosphoshikimate + phosphoenolpyruvate = 5-O-(1-carboxyvinyl)-3-phosphoshikimate + phosphate</text>
        <dbReference type="Rhea" id="RHEA:21256"/>
        <dbReference type="ChEBI" id="CHEBI:43474"/>
        <dbReference type="ChEBI" id="CHEBI:57701"/>
        <dbReference type="ChEBI" id="CHEBI:58702"/>
        <dbReference type="ChEBI" id="CHEBI:145989"/>
        <dbReference type="EC" id="2.5.1.19"/>
    </reaction>
    <physiologicalReaction direction="left-to-right" evidence="8">
        <dbReference type="Rhea" id="RHEA:21257"/>
    </physiologicalReaction>
</comment>
<dbReference type="PANTHER" id="PTHR21090">
    <property type="entry name" value="AROM/DEHYDROQUINATE SYNTHASE"/>
    <property type="match status" value="1"/>
</dbReference>
<evidence type="ECO:0000256" key="7">
    <source>
        <dbReference type="ARBA" id="ARBA00023141"/>
    </source>
</evidence>
<dbReference type="UniPathway" id="UPA00053">
    <property type="reaction ID" value="UER00089"/>
</dbReference>
<dbReference type="Gene3D" id="3.65.10.10">
    <property type="entry name" value="Enolpyruvate transferase domain"/>
    <property type="match status" value="2"/>
</dbReference>
<evidence type="ECO:0000256" key="8">
    <source>
        <dbReference type="ARBA" id="ARBA00044633"/>
    </source>
</evidence>
<dbReference type="GO" id="GO:0008652">
    <property type="term" value="P:amino acid biosynthetic process"/>
    <property type="evidence" value="ECO:0007669"/>
    <property type="project" value="UniProtKB-KW"/>
</dbReference>
<gene>
    <name evidence="10" type="ORF">UFOPK3773_00053</name>
    <name evidence="11" type="ORF">UFOPK3992_01287</name>
</gene>
<dbReference type="PIRSF" id="PIRSF000505">
    <property type="entry name" value="EPSPS"/>
    <property type="match status" value="1"/>
</dbReference>
<dbReference type="EC" id="2.5.1.19" evidence="3"/>
<dbReference type="InterPro" id="IPR036968">
    <property type="entry name" value="Enolpyruvate_Tfrase_sf"/>
</dbReference>
<feature type="domain" description="Enolpyruvate transferase" evidence="9">
    <location>
        <begin position="12"/>
        <end position="418"/>
    </location>
</feature>
<evidence type="ECO:0000313" key="10">
    <source>
        <dbReference type="EMBL" id="CAB4927605.1"/>
    </source>
</evidence>
<dbReference type="CDD" id="cd01556">
    <property type="entry name" value="EPSP_synthase"/>
    <property type="match status" value="1"/>
</dbReference>
<keyword evidence="5" id="KW-0028">Amino-acid biosynthesis</keyword>
<name>A0A6J7QCW3_9ZZZZ</name>
<dbReference type="GO" id="GO:0003866">
    <property type="term" value="F:3-phosphoshikimate 1-carboxyvinyltransferase activity"/>
    <property type="evidence" value="ECO:0007669"/>
    <property type="project" value="UniProtKB-EC"/>
</dbReference>
<dbReference type="InterPro" id="IPR023193">
    <property type="entry name" value="EPSP_synthase_CS"/>
</dbReference>
<evidence type="ECO:0000313" key="11">
    <source>
        <dbReference type="EMBL" id="CAB5012242.1"/>
    </source>
</evidence>
<dbReference type="FunFam" id="3.65.10.10:FF:000011">
    <property type="entry name" value="3-phosphoshikimate 1-carboxyvinyltransferase"/>
    <property type="match status" value="1"/>
</dbReference>
<evidence type="ECO:0000259" key="9">
    <source>
        <dbReference type="Pfam" id="PF00275"/>
    </source>
</evidence>
<keyword evidence="4" id="KW-0963">Cytoplasm</keyword>
<dbReference type="SUPFAM" id="SSF55205">
    <property type="entry name" value="EPT/RTPC-like"/>
    <property type="match status" value="1"/>
</dbReference>
<accession>A0A6J7QCW3</accession>
<dbReference type="InterPro" id="IPR013792">
    <property type="entry name" value="RNA3'P_cycl/enolpyr_Trfase_a/b"/>
</dbReference>
<dbReference type="PROSITE" id="PS00885">
    <property type="entry name" value="EPSP_SYNTHASE_2"/>
    <property type="match status" value="1"/>
</dbReference>
<reference evidence="11" key="1">
    <citation type="submission" date="2020-05" db="EMBL/GenBank/DDBJ databases">
        <authorList>
            <person name="Chiriac C."/>
            <person name="Salcher M."/>
            <person name="Ghai R."/>
            <person name="Kavagutti S V."/>
        </authorList>
    </citation>
    <scope>NUCLEOTIDE SEQUENCE</scope>
</reference>
<dbReference type="Pfam" id="PF00275">
    <property type="entry name" value="EPSP_synthase"/>
    <property type="match status" value="1"/>
</dbReference>
<evidence type="ECO:0000256" key="4">
    <source>
        <dbReference type="ARBA" id="ARBA00022490"/>
    </source>
</evidence>
<evidence type="ECO:0000256" key="6">
    <source>
        <dbReference type="ARBA" id="ARBA00022679"/>
    </source>
</evidence>
<evidence type="ECO:0000256" key="3">
    <source>
        <dbReference type="ARBA" id="ARBA00012450"/>
    </source>
</evidence>
<keyword evidence="7" id="KW-0057">Aromatic amino acid biosynthesis</keyword>
<evidence type="ECO:0000256" key="5">
    <source>
        <dbReference type="ARBA" id="ARBA00022605"/>
    </source>
</evidence>
<organism evidence="11">
    <name type="scientific">freshwater metagenome</name>
    <dbReference type="NCBI Taxonomy" id="449393"/>
    <lineage>
        <taxon>unclassified sequences</taxon>
        <taxon>metagenomes</taxon>
        <taxon>ecological metagenomes</taxon>
    </lineage>
</organism>
<protein>
    <recommendedName>
        <fullName evidence="3">3-phosphoshikimate 1-carboxyvinyltransferase</fullName>
        <ecNumber evidence="3">2.5.1.19</ecNumber>
    </recommendedName>
</protein>
<dbReference type="GO" id="GO:0009423">
    <property type="term" value="P:chorismate biosynthetic process"/>
    <property type="evidence" value="ECO:0007669"/>
    <property type="project" value="UniProtKB-UniPathway"/>
</dbReference>
<dbReference type="EMBL" id="CAFBOZ010000187">
    <property type="protein sequence ID" value="CAB5012242.1"/>
    <property type="molecule type" value="Genomic_DNA"/>
</dbReference>
<evidence type="ECO:0000256" key="2">
    <source>
        <dbReference type="ARBA" id="ARBA00009948"/>
    </source>
</evidence>
<dbReference type="FunFam" id="3.65.10.10:FF:000010">
    <property type="entry name" value="3-phosphoshikimate 1-carboxyvinyltransferase"/>
    <property type="match status" value="1"/>
</dbReference>
<dbReference type="HAMAP" id="MF_00210">
    <property type="entry name" value="EPSP_synth"/>
    <property type="match status" value="1"/>
</dbReference>
<dbReference type="GO" id="GO:0009073">
    <property type="term" value="P:aromatic amino acid family biosynthetic process"/>
    <property type="evidence" value="ECO:0007669"/>
    <property type="project" value="UniProtKB-KW"/>
</dbReference>
<comment type="similarity">
    <text evidence="2">Belongs to the EPSP synthase family.</text>
</comment>
<dbReference type="PROSITE" id="PS00104">
    <property type="entry name" value="EPSP_SYNTHASE_1"/>
    <property type="match status" value="1"/>
</dbReference>
<dbReference type="InterPro" id="IPR006264">
    <property type="entry name" value="EPSP_synthase"/>
</dbReference>
<dbReference type="PANTHER" id="PTHR21090:SF5">
    <property type="entry name" value="PENTAFUNCTIONAL AROM POLYPEPTIDE"/>
    <property type="match status" value="1"/>
</dbReference>
<dbReference type="InterPro" id="IPR001986">
    <property type="entry name" value="Enolpyruvate_Tfrase_dom"/>
</dbReference>